<dbReference type="AlphaFoldDB" id="A0A2T1HQG2"/>
<reference evidence="4" key="1">
    <citation type="submission" date="2018-03" db="EMBL/GenBank/DDBJ databases">
        <authorList>
            <person name="Sun L."/>
            <person name="Liu H."/>
            <person name="Chen W."/>
            <person name="Huang K."/>
            <person name="Liu W."/>
            <person name="Gao X."/>
        </authorList>
    </citation>
    <scope>NUCLEOTIDE SEQUENCE [LARGE SCALE GENOMIC DNA]</scope>
    <source>
        <strain evidence="4">SH9</strain>
    </source>
</reference>
<feature type="signal peptide" evidence="1">
    <location>
        <begin position="1"/>
        <end position="27"/>
    </location>
</feature>
<evidence type="ECO:0000313" key="3">
    <source>
        <dbReference type="EMBL" id="PSC03890.1"/>
    </source>
</evidence>
<comment type="caution">
    <text evidence="3">The sequence shown here is derived from an EMBL/GenBank/DDBJ whole genome shotgun (WGS) entry which is preliminary data.</text>
</comment>
<feature type="domain" description="SH3b" evidence="2">
    <location>
        <begin position="42"/>
        <end position="105"/>
    </location>
</feature>
<dbReference type="Pfam" id="PF06347">
    <property type="entry name" value="SH3_4"/>
    <property type="match status" value="2"/>
</dbReference>
<dbReference type="InterPro" id="IPR010466">
    <property type="entry name" value="DUF1058"/>
</dbReference>
<evidence type="ECO:0000259" key="2">
    <source>
        <dbReference type="SMART" id="SM00287"/>
    </source>
</evidence>
<evidence type="ECO:0000313" key="4">
    <source>
        <dbReference type="Proteomes" id="UP000239772"/>
    </source>
</evidence>
<sequence>MRASSPFVSLRGLVLAFSCLLTLGAKAADGTILGSASGLPVPRFVSLKSDRVNLREGPSKDHRTSWVFQRAGLPVEITAESETWRRIRDSEGAEGWVLHSLLSGRRTGLVAPWWKQGPLPLYDKPDAKSAVVAQLQPGVLANLKSCDGRWCRLIGQGFDGWLPQDKLWGVYPSEKVE</sequence>
<feature type="chain" id="PRO_5015510677" description="SH3b domain-containing protein" evidence="1">
    <location>
        <begin position="28"/>
        <end position="177"/>
    </location>
</feature>
<proteinExistence type="predicted"/>
<protein>
    <recommendedName>
        <fullName evidence="2">SH3b domain-containing protein</fullName>
    </recommendedName>
</protein>
<evidence type="ECO:0000256" key="1">
    <source>
        <dbReference type="SAM" id="SignalP"/>
    </source>
</evidence>
<dbReference type="EMBL" id="PVZS01000019">
    <property type="protein sequence ID" value="PSC03890.1"/>
    <property type="molecule type" value="Genomic_DNA"/>
</dbReference>
<keyword evidence="4" id="KW-1185">Reference proteome</keyword>
<dbReference type="OrthoDB" id="9810773at2"/>
<dbReference type="SMART" id="SM00287">
    <property type="entry name" value="SH3b"/>
    <property type="match status" value="1"/>
</dbReference>
<dbReference type="Gene3D" id="2.30.30.40">
    <property type="entry name" value="SH3 Domains"/>
    <property type="match status" value="1"/>
</dbReference>
<organism evidence="3 4">
    <name type="scientific">Alsobacter soli</name>
    <dbReference type="NCBI Taxonomy" id="2109933"/>
    <lineage>
        <taxon>Bacteria</taxon>
        <taxon>Pseudomonadati</taxon>
        <taxon>Pseudomonadota</taxon>
        <taxon>Alphaproteobacteria</taxon>
        <taxon>Hyphomicrobiales</taxon>
        <taxon>Alsobacteraceae</taxon>
        <taxon>Alsobacter</taxon>
    </lineage>
</organism>
<keyword evidence="1" id="KW-0732">Signal</keyword>
<dbReference type="Proteomes" id="UP000239772">
    <property type="component" value="Unassembled WGS sequence"/>
</dbReference>
<name>A0A2T1HQG2_9HYPH</name>
<dbReference type="InterPro" id="IPR003646">
    <property type="entry name" value="SH3-like_bac-type"/>
</dbReference>
<accession>A0A2T1HQG2</accession>
<dbReference type="RefSeq" id="WP_106338128.1">
    <property type="nucleotide sequence ID" value="NZ_PVZS01000019.1"/>
</dbReference>
<gene>
    <name evidence="3" type="ORF">SLNSH_16615</name>
</gene>